<evidence type="ECO:0000259" key="3">
    <source>
        <dbReference type="Pfam" id="PF12325"/>
    </source>
</evidence>
<feature type="region of interest" description="Disordered" evidence="2">
    <location>
        <begin position="17"/>
        <end position="51"/>
    </location>
</feature>
<dbReference type="InterPro" id="IPR052602">
    <property type="entry name" value="Growth_transcription_reg"/>
</dbReference>
<gene>
    <name evidence="4" type="primary">Dper\GL16560</name>
    <name evidence="4" type="ORF">Dper_GL16560</name>
</gene>
<evidence type="ECO:0000313" key="4">
    <source>
        <dbReference type="EMBL" id="EDW27078.1"/>
    </source>
</evidence>
<feature type="domain" description="TATA element modulatory factor 1 TATA binding" evidence="3">
    <location>
        <begin position="391"/>
        <end position="499"/>
    </location>
</feature>
<dbReference type="InterPro" id="IPR022091">
    <property type="entry name" value="TMF_TATA-bd"/>
</dbReference>
<dbReference type="PANTHER" id="PTHR46515">
    <property type="entry name" value="TATA ELEMENT MODULATORY FACTOR TMF1"/>
    <property type="match status" value="1"/>
</dbReference>
<feature type="coiled-coil region" evidence="1">
    <location>
        <begin position="238"/>
        <end position="290"/>
    </location>
</feature>
<dbReference type="eggNOG" id="KOG4673">
    <property type="taxonomic scope" value="Eukaryota"/>
</dbReference>
<organism evidence="5">
    <name type="scientific">Drosophila persimilis</name>
    <name type="common">Fruit fly</name>
    <dbReference type="NCBI Taxonomy" id="7234"/>
    <lineage>
        <taxon>Eukaryota</taxon>
        <taxon>Metazoa</taxon>
        <taxon>Ecdysozoa</taxon>
        <taxon>Arthropoda</taxon>
        <taxon>Hexapoda</taxon>
        <taxon>Insecta</taxon>
        <taxon>Pterygota</taxon>
        <taxon>Neoptera</taxon>
        <taxon>Endopterygota</taxon>
        <taxon>Diptera</taxon>
        <taxon>Brachycera</taxon>
        <taxon>Muscomorpha</taxon>
        <taxon>Ephydroidea</taxon>
        <taxon>Drosophilidae</taxon>
        <taxon>Drosophila</taxon>
        <taxon>Sophophora</taxon>
    </lineage>
</organism>
<dbReference type="Proteomes" id="UP000008744">
    <property type="component" value="Unassembled WGS sequence"/>
</dbReference>
<dbReference type="OrthoDB" id="74178at2759"/>
<dbReference type="SMR" id="B4GWJ4"/>
<dbReference type="Pfam" id="PF12325">
    <property type="entry name" value="TMF_TATA_bd"/>
    <property type="match status" value="1"/>
</dbReference>
<evidence type="ECO:0000313" key="5">
    <source>
        <dbReference type="Proteomes" id="UP000008744"/>
    </source>
</evidence>
<feature type="compositionally biased region" description="Basic and acidic residues" evidence="2">
    <location>
        <begin position="35"/>
        <end position="51"/>
    </location>
</feature>
<dbReference type="STRING" id="7234.B4GWJ4"/>
<dbReference type="InterPro" id="IPR036689">
    <property type="entry name" value="ESAT-6-like_sf"/>
</dbReference>
<feature type="coiled-coil region" evidence="1">
    <location>
        <begin position="64"/>
        <end position="166"/>
    </location>
</feature>
<keyword evidence="5" id="KW-1185">Reference proteome</keyword>
<dbReference type="HOGENOM" id="CLU_040589_0_0_1"/>
<dbReference type="SUPFAM" id="SSF140453">
    <property type="entry name" value="EsxAB dimer-like"/>
    <property type="match status" value="1"/>
</dbReference>
<dbReference type="EMBL" id="CH479194">
    <property type="protein sequence ID" value="EDW27078.1"/>
    <property type="molecule type" value="Genomic_DNA"/>
</dbReference>
<accession>B4GWJ4</accession>
<dbReference type="GO" id="GO:0005783">
    <property type="term" value="C:endoplasmic reticulum"/>
    <property type="evidence" value="ECO:0007669"/>
    <property type="project" value="TreeGrafter"/>
</dbReference>
<dbReference type="PANTHER" id="PTHR46515:SF1">
    <property type="entry name" value="TATA ELEMENT MODULATORY FACTOR"/>
    <property type="match status" value="1"/>
</dbReference>
<dbReference type="PhylomeDB" id="B4GWJ4"/>
<protein>
    <submittedName>
        <fullName evidence="4">GL16560</fullName>
    </submittedName>
</protein>
<sequence length="514" mass="58595">MSWFERAKTVLIEALDIPDDDRDKAAQREGAASGESERLKKSLAAKEEMERSQIEAVGRMTHEKRRVDEENAECRSRVEDLQSKLSALQSSFDGVRGDLVKRTRVEQDSLRAENQEYVQQLGDMREKLRHAEHSLAKREQQLREENRQLLRRLEAAELRAESSTQELSITTTPLIRQIESLQKTLNQRTASWNKEEQLLIQRAEDAQLQLRSMQQLESVQNEKQELLRTRCGLLEAKLSSALAEAESARMSLRQLEHDASLKESAHSRQLATLLEELQVHQERIVGLEELQCQQQEKQHADAGAEAEQEAVKRQPVPSLLTVEAVKASSEMQPQKVPVEHSPPLSLADDSGSTEEAMMGGIIDWQTDDLDCASNSGRNQSGIIQGVHLSFMAGNTTTLEHLQSLLKQRDGELTHLQWELSRLQAERGVLDGEISHLTIELETMKEKMQSYETMEKCYEDLQHRYDALLQMYGEKVERTEELELDLVELKSAYKLQIDELLANPPPNLQRPAKQT</sequence>
<keyword evidence="1" id="KW-0175">Coiled coil</keyword>
<name>B4GWJ4_DROPE</name>
<evidence type="ECO:0000256" key="1">
    <source>
        <dbReference type="SAM" id="Coils"/>
    </source>
</evidence>
<dbReference type="OMA" id="ERAMNEP"/>
<proteinExistence type="predicted"/>
<dbReference type="AlphaFoldDB" id="B4GWJ4"/>
<dbReference type="GO" id="GO:0005794">
    <property type="term" value="C:Golgi apparatus"/>
    <property type="evidence" value="ECO:0007669"/>
    <property type="project" value="TreeGrafter"/>
</dbReference>
<evidence type="ECO:0000256" key="2">
    <source>
        <dbReference type="SAM" id="MobiDB-lite"/>
    </source>
</evidence>
<feature type="region of interest" description="Disordered" evidence="2">
    <location>
        <begin position="328"/>
        <end position="352"/>
    </location>
</feature>
<reference evidence="4 5" key="1">
    <citation type="journal article" date="2007" name="Nature">
        <title>Evolution of genes and genomes on the Drosophila phylogeny.</title>
        <authorList>
            <consortium name="Drosophila 12 Genomes Consortium"/>
            <person name="Clark A.G."/>
            <person name="Eisen M.B."/>
            <person name="Smith D.R."/>
            <person name="Bergman C.M."/>
            <person name="Oliver B."/>
            <person name="Markow T.A."/>
            <person name="Kaufman T.C."/>
            <person name="Kellis M."/>
            <person name="Gelbart W."/>
            <person name="Iyer V.N."/>
            <person name="Pollard D.A."/>
            <person name="Sackton T.B."/>
            <person name="Larracuente A.M."/>
            <person name="Singh N.D."/>
            <person name="Abad J.P."/>
            <person name="Abt D.N."/>
            <person name="Adryan B."/>
            <person name="Aguade M."/>
            <person name="Akashi H."/>
            <person name="Anderson W.W."/>
            <person name="Aquadro C.F."/>
            <person name="Ardell D.H."/>
            <person name="Arguello R."/>
            <person name="Artieri C.G."/>
            <person name="Barbash D.A."/>
            <person name="Barker D."/>
            <person name="Barsanti P."/>
            <person name="Batterham P."/>
            <person name="Batzoglou S."/>
            <person name="Begun D."/>
            <person name="Bhutkar A."/>
            <person name="Blanco E."/>
            <person name="Bosak S.A."/>
            <person name="Bradley R.K."/>
            <person name="Brand A.D."/>
            <person name="Brent M.R."/>
            <person name="Brooks A.N."/>
            <person name="Brown R.H."/>
            <person name="Butlin R.K."/>
            <person name="Caggese C."/>
            <person name="Calvi B.R."/>
            <person name="Bernardo de Carvalho A."/>
            <person name="Caspi A."/>
            <person name="Castrezana S."/>
            <person name="Celniker S.E."/>
            <person name="Chang J.L."/>
            <person name="Chapple C."/>
            <person name="Chatterji S."/>
            <person name="Chinwalla A."/>
            <person name="Civetta A."/>
            <person name="Clifton S.W."/>
            <person name="Comeron J.M."/>
            <person name="Costello J.C."/>
            <person name="Coyne J.A."/>
            <person name="Daub J."/>
            <person name="David R.G."/>
            <person name="Delcher A.L."/>
            <person name="Delehaunty K."/>
            <person name="Do C.B."/>
            <person name="Ebling H."/>
            <person name="Edwards K."/>
            <person name="Eickbush T."/>
            <person name="Evans J.D."/>
            <person name="Filipski A."/>
            <person name="Findeiss S."/>
            <person name="Freyhult E."/>
            <person name="Fulton L."/>
            <person name="Fulton R."/>
            <person name="Garcia A.C."/>
            <person name="Gardiner A."/>
            <person name="Garfield D.A."/>
            <person name="Garvin B.E."/>
            <person name="Gibson G."/>
            <person name="Gilbert D."/>
            <person name="Gnerre S."/>
            <person name="Godfrey J."/>
            <person name="Good R."/>
            <person name="Gotea V."/>
            <person name="Gravely B."/>
            <person name="Greenberg A.J."/>
            <person name="Griffiths-Jones S."/>
            <person name="Gross S."/>
            <person name="Guigo R."/>
            <person name="Gustafson E.A."/>
            <person name="Haerty W."/>
            <person name="Hahn M.W."/>
            <person name="Halligan D.L."/>
            <person name="Halpern A.L."/>
            <person name="Halter G.M."/>
            <person name="Han M.V."/>
            <person name="Heger A."/>
            <person name="Hillier L."/>
            <person name="Hinrichs A.S."/>
            <person name="Holmes I."/>
            <person name="Hoskins R.A."/>
            <person name="Hubisz M.J."/>
            <person name="Hultmark D."/>
            <person name="Huntley M.A."/>
            <person name="Jaffe D.B."/>
            <person name="Jagadeeshan S."/>
            <person name="Jeck W.R."/>
            <person name="Johnson J."/>
            <person name="Jones C.D."/>
            <person name="Jordan W.C."/>
            <person name="Karpen G.H."/>
            <person name="Kataoka E."/>
            <person name="Keightley P.D."/>
            <person name="Kheradpour P."/>
            <person name="Kirkness E.F."/>
            <person name="Koerich L.B."/>
            <person name="Kristiansen K."/>
            <person name="Kudrna D."/>
            <person name="Kulathinal R.J."/>
            <person name="Kumar S."/>
            <person name="Kwok R."/>
            <person name="Lander E."/>
            <person name="Langley C.H."/>
            <person name="Lapoint R."/>
            <person name="Lazzaro B.P."/>
            <person name="Lee S.J."/>
            <person name="Levesque L."/>
            <person name="Li R."/>
            <person name="Lin C.F."/>
            <person name="Lin M.F."/>
            <person name="Lindblad-Toh K."/>
            <person name="Llopart A."/>
            <person name="Long M."/>
            <person name="Low L."/>
            <person name="Lozovsky E."/>
            <person name="Lu J."/>
            <person name="Luo M."/>
            <person name="Machado C.A."/>
            <person name="Makalowski W."/>
            <person name="Marzo M."/>
            <person name="Matsuda M."/>
            <person name="Matzkin L."/>
            <person name="McAllister B."/>
            <person name="McBride C.S."/>
            <person name="McKernan B."/>
            <person name="McKernan K."/>
            <person name="Mendez-Lago M."/>
            <person name="Minx P."/>
            <person name="Mollenhauer M.U."/>
            <person name="Montooth K."/>
            <person name="Mount S.M."/>
            <person name="Mu X."/>
            <person name="Myers E."/>
            <person name="Negre B."/>
            <person name="Newfeld S."/>
            <person name="Nielsen R."/>
            <person name="Noor M.A."/>
            <person name="O'Grady P."/>
            <person name="Pachter L."/>
            <person name="Papaceit M."/>
            <person name="Parisi M.J."/>
            <person name="Parisi M."/>
            <person name="Parts L."/>
            <person name="Pedersen J.S."/>
            <person name="Pesole G."/>
            <person name="Phillippy A.M."/>
            <person name="Ponting C.P."/>
            <person name="Pop M."/>
            <person name="Porcelli D."/>
            <person name="Powell J.R."/>
            <person name="Prohaska S."/>
            <person name="Pruitt K."/>
            <person name="Puig M."/>
            <person name="Quesneville H."/>
            <person name="Ram K.R."/>
            <person name="Rand D."/>
            <person name="Rasmussen M.D."/>
            <person name="Reed L.K."/>
            <person name="Reenan R."/>
            <person name="Reily A."/>
            <person name="Remington K.A."/>
            <person name="Rieger T.T."/>
            <person name="Ritchie M.G."/>
            <person name="Robin C."/>
            <person name="Rogers Y.H."/>
            <person name="Rohde C."/>
            <person name="Rozas J."/>
            <person name="Rubenfield M.J."/>
            <person name="Ruiz A."/>
            <person name="Russo S."/>
            <person name="Salzberg S.L."/>
            <person name="Sanchez-Gracia A."/>
            <person name="Saranga D.J."/>
            <person name="Sato H."/>
            <person name="Schaeffer S.W."/>
            <person name="Schatz M.C."/>
            <person name="Schlenke T."/>
            <person name="Schwartz R."/>
            <person name="Segarra C."/>
            <person name="Singh R.S."/>
            <person name="Sirot L."/>
            <person name="Sirota M."/>
            <person name="Sisneros N.B."/>
            <person name="Smith C.D."/>
            <person name="Smith T.F."/>
            <person name="Spieth J."/>
            <person name="Stage D.E."/>
            <person name="Stark A."/>
            <person name="Stephan W."/>
            <person name="Strausberg R.L."/>
            <person name="Strempel S."/>
            <person name="Sturgill D."/>
            <person name="Sutton G."/>
            <person name="Sutton G.G."/>
            <person name="Tao W."/>
            <person name="Teichmann S."/>
            <person name="Tobari Y.N."/>
            <person name="Tomimura Y."/>
            <person name="Tsolas J.M."/>
            <person name="Valente V.L."/>
            <person name="Venter E."/>
            <person name="Venter J.C."/>
            <person name="Vicario S."/>
            <person name="Vieira F.G."/>
            <person name="Vilella A.J."/>
            <person name="Villasante A."/>
            <person name="Walenz B."/>
            <person name="Wang J."/>
            <person name="Wasserman M."/>
            <person name="Watts T."/>
            <person name="Wilson D."/>
            <person name="Wilson R.K."/>
            <person name="Wing R.A."/>
            <person name="Wolfner M.F."/>
            <person name="Wong A."/>
            <person name="Wong G.K."/>
            <person name="Wu C.I."/>
            <person name="Wu G."/>
            <person name="Yamamoto D."/>
            <person name="Yang H.P."/>
            <person name="Yang S.P."/>
            <person name="Yorke J.A."/>
            <person name="Yoshida K."/>
            <person name="Zdobnov E."/>
            <person name="Zhang P."/>
            <person name="Zhang Y."/>
            <person name="Zimin A.V."/>
            <person name="Baldwin J."/>
            <person name="Abdouelleil A."/>
            <person name="Abdulkadir J."/>
            <person name="Abebe A."/>
            <person name="Abera B."/>
            <person name="Abreu J."/>
            <person name="Acer S.C."/>
            <person name="Aftuck L."/>
            <person name="Alexander A."/>
            <person name="An P."/>
            <person name="Anderson E."/>
            <person name="Anderson S."/>
            <person name="Arachi H."/>
            <person name="Azer M."/>
            <person name="Bachantsang P."/>
            <person name="Barry A."/>
            <person name="Bayul T."/>
            <person name="Berlin A."/>
            <person name="Bessette D."/>
            <person name="Bloom T."/>
            <person name="Blye J."/>
            <person name="Boguslavskiy L."/>
            <person name="Bonnet C."/>
            <person name="Boukhgalter B."/>
            <person name="Bourzgui I."/>
            <person name="Brown A."/>
            <person name="Cahill P."/>
            <person name="Channer S."/>
            <person name="Cheshatsang Y."/>
            <person name="Chuda L."/>
            <person name="Citroen M."/>
            <person name="Collymore A."/>
            <person name="Cooke P."/>
            <person name="Costello M."/>
            <person name="D'Aco K."/>
            <person name="Daza R."/>
            <person name="De Haan G."/>
            <person name="DeGray S."/>
            <person name="DeMaso C."/>
            <person name="Dhargay N."/>
            <person name="Dooley K."/>
            <person name="Dooley E."/>
            <person name="Doricent M."/>
            <person name="Dorje P."/>
            <person name="Dorjee K."/>
            <person name="Dupes A."/>
            <person name="Elong R."/>
            <person name="Falk J."/>
            <person name="Farina A."/>
            <person name="Faro S."/>
            <person name="Ferguson D."/>
            <person name="Fisher S."/>
            <person name="Foley C.D."/>
            <person name="Franke A."/>
            <person name="Friedrich D."/>
            <person name="Gadbois L."/>
            <person name="Gearin G."/>
            <person name="Gearin C.R."/>
            <person name="Giannoukos G."/>
            <person name="Goode T."/>
            <person name="Graham J."/>
            <person name="Grandbois E."/>
            <person name="Grewal S."/>
            <person name="Gyaltsen K."/>
            <person name="Hafez N."/>
            <person name="Hagos B."/>
            <person name="Hall J."/>
            <person name="Henson C."/>
            <person name="Hollinger A."/>
            <person name="Honan T."/>
            <person name="Huard M.D."/>
            <person name="Hughes L."/>
            <person name="Hurhula B."/>
            <person name="Husby M.E."/>
            <person name="Kamat A."/>
            <person name="Kanga B."/>
            <person name="Kashin S."/>
            <person name="Khazanovich D."/>
            <person name="Kisner P."/>
            <person name="Lance K."/>
            <person name="Lara M."/>
            <person name="Lee W."/>
            <person name="Lennon N."/>
            <person name="Letendre F."/>
            <person name="LeVine R."/>
            <person name="Lipovsky A."/>
            <person name="Liu X."/>
            <person name="Liu J."/>
            <person name="Liu S."/>
            <person name="Lokyitsang T."/>
            <person name="Lokyitsang Y."/>
            <person name="Lubonja R."/>
            <person name="Lui A."/>
            <person name="MacDonald P."/>
            <person name="Magnisalis V."/>
            <person name="Maru K."/>
            <person name="Matthews C."/>
            <person name="McCusker W."/>
            <person name="McDonough S."/>
            <person name="Mehta T."/>
            <person name="Meldrim J."/>
            <person name="Meneus L."/>
            <person name="Mihai O."/>
            <person name="Mihalev A."/>
            <person name="Mihova T."/>
            <person name="Mittelman R."/>
            <person name="Mlenga V."/>
            <person name="Montmayeur A."/>
            <person name="Mulrain L."/>
            <person name="Navidi A."/>
            <person name="Naylor J."/>
            <person name="Negash T."/>
            <person name="Nguyen T."/>
            <person name="Nguyen N."/>
            <person name="Nicol R."/>
            <person name="Norbu C."/>
            <person name="Norbu N."/>
            <person name="Novod N."/>
            <person name="O'Neill B."/>
            <person name="Osman S."/>
            <person name="Markiewicz E."/>
            <person name="Oyono O.L."/>
            <person name="Patti C."/>
            <person name="Phunkhang P."/>
            <person name="Pierre F."/>
            <person name="Priest M."/>
            <person name="Raghuraman S."/>
            <person name="Rege F."/>
            <person name="Reyes R."/>
            <person name="Rise C."/>
            <person name="Rogov P."/>
            <person name="Ross K."/>
            <person name="Ryan E."/>
            <person name="Settipalli S."/>
            <person name="Shea T."/>
            <person name="Sherpa N."/>
            <person name="Shi L."/>
            <person name="Shih D."/>
            <person name="Sparrow T."/>
            <person name="Spaulding J."/>
            <person name="Stalker J."/>
            <person name="Stange-Thomann N."/>
            <person name="Stavropoulos S."/>
            <person name="Stone C."/>
            <person name="Strader C."/>
            <person name="Tesfaye S."/>
            <person name="Thomson T."/>
            <person name="Thoulutsang Y."/>
            <person name="Thoulutsang D."/>
            <person name="Topham K."/>
            <person name="Topping I."/>
            <person name="Tsamla T."/>
            <person name="Vassiliev H."/>
            <person name="Vo A."/>
            <person name="Wangchuk T."/>
            <person name="Wangdi T."/>
            <person name="Weiand M."/>
            <person name="Wilkinson J."/>
            <person name="Wilson A."/>
            <person name="Yadav S."/>
            <person name="Young G."/>
            <person name="Yu Q."/>
            <person name="Zembek L."/>
            <person name="Zhong D."/>
            <person name="Zimmer A."/>
            <person name="Zwirko Z."/>
            <person name="Jaffe D.B."/>
            <person name="Alvarez P."/>
            <person name="Brockman W."/>
            <person name="Butler J."/>
            <person name="Chin C."/>
            <person name="Gnerre S."/>
            <person name="Grabherr M."/>
            <person name="Kleber M."/>
            <person name="Mauceli E."/>
            <person name="MacCallum I."/>
        </authorList>
    </citation>
    <scope>NUCLEOTIDE SEQUENCE [LARGE SCALE GENOMIC DNA]</scope>
    <source>
        <strain evidence="5">MSH-3 / Tucson 14011-0111.49</strain>
    </source>
</reference>